<reference evidence="1 2" key="2">
    <citation type="journal article" date="2022" name="Mol. Biol. Evol.">
        <title>Comparative Genomics Reveals Insights into the Divergent Evolution of Astigmatic Mites and Household Pest Adaptations.</title>
        <authorList>
            <person name="Xiong Q."/>
            <person name="Wan A.T."/>
            <person name="Liu X."/>
            <person name="Fung C.S."/>
            <person name="Xiao X."/>
            <person name="Malainual N."/>
            <person name="Hou J."/>
            <person name="Wang L."/>
            <person name="Wang M."/>
            <person name="Yang K.Y."/>
            <person name="Cui Y."/>
            <person name="Leung E.L."/>
            <person name="Nong W."/>
            <person name="Shin S.K."/>
            <person name="Au S.W."/>
            <person name="Jeong K.Y."/>
            <person name="Chew F.T."/>
            <person name="Hui J.H."/>
            <person name="Leung T.F."/>
            <person name="Tungtrongchitr A."/>
            <person name="Zhong N."/>
            <person name="Liu Z."/>
            <person name="Tsui S.K."/>
        </authorList>
    </citation>
    <scope>NUCLEOTIDE SEQUENCE [LARGE SCALE GENOMIC DNA]</scope>
    <source>
        <strain evidence="1">Derp</strain>
    </source>
</reference>
<dbReference type="EMBL" id="NJHN03000001">
    <property type="protein sequence ID" value="KAH9427066.1"/>
    <property type="molecule type" value="Genomic_DNA"/>
</dbReference>
<evidence type="ECO:0000313" key="2">
    <source>
        <dbReference type="Proteomes" id="UP000887458"/>
    </source>
</evidence>
<keyword evidence="2" id="KW-1185">Reference proteome</keyword>
<accession>A0ABQ8JWT5</accession>
<reference evidence="1 2" key="1">
    <citation type="journal article" date="2018" name="J. Allergy Clin. Immunol.">
        <title>High-quality assembly of Dermatophagoides pteronyssinus genome and transcriptome reveals a wide range of novel allergens.</title>
        <authorList>
            <person name="Liu X.Y."/>
            <person name="Yang K.Y."/>
            <person name="Wang M.Q."/>
            <person name="Kwok J.S."/>
            <person name="Zeng X."/>
            <person name="Yang Z."/>
            <person name="Xiao X.J."/>
            <person name="Lau C.P."/>
            <person name="Li Y."/>
            <person name="Huang Z.M."/>
            <person name="Ba J.G."/>
            <person name="Yim A.K."/>
            <person name="Ouyang C.Y."/>
            <person name="Ngai S.M."/>
            <person name="Chan T.F."/>
            <person name="Leung E.L."/>
            <person name="Liu L."/>
            <person name="Liu Z.G."/>
            <person name="Tsui S.K."/>
        </authorList>
    </citation>
    <scope>NUCLEOTIDE SEQUENCE [LARGE SCALE GENOMIC DNA]</scope>
    <source>
        <strain evidence="1">Derp</strain>
    </source>
</reference>
<dbReference type="Proteomes" id="UP000887458">
    <property type="component" value="Unassembled WGS sequence"/>
</dbReference>
<evidence type="ECO:0000313" key="1">
    <source>
        <dbReference type="EMBL" id="KAH9427066.1"/>
    </source>
</evidence>
<organism evidence="1 2">
    <name type="scientific">Dermatophagoides pteronyssinus</name>
    <name type="common">European house dust mite</name>
    <dbReference type="NCBI Taxonomy" id="6956"/>
    <lineage>
        <taxon>Eukaryota</taxon>
        <taxon>Metazoa</taxon>
        <taxon>Ecdysozoa</taxon>
        <taxon>Arthropoda</taxon>
        <taxon>Chelicerata</taxon>
        <taxon>Arachnida</taxon>
        <taxon>Acari</taxon>
        <taxon>Acariformes</taxon>
        <taxon>Sarcoptiformes</taxon>
        <taxon>Astigmata</taxon>
        <taxon>Psoroptidia</taxon>
        <taxon>Analgoidea</taxon>
        <taxon>Pyroglyphidae</taxon>
        <taxon>Dermatophagoidinae</taxon>
        <taxon>Dermatophagoides</taxon>
    </lineage>
</organism>
<proteinExistence type="predicted"/>
<sequence>MLISDYMIGLIFRRNNLAAFRNDNDISFRCRLSYLQTLSCLKCKLIDGIPRPYANAGTRLVASIKICAKDGDASGSKYGPVTQTSALIYAIASR</sequence>
<comment type="caution">
    <text evidence="1">The sequence shown here is derived from an EMBL/GenBank/DDBJ whole genome shotgun (WGS) entry which is preliminary data.</text>
</comment>
<gene>
    <name evidence="1" type="ORF">DERP_014325</name>
</gene>
<protein>
    <submittedName>
        <fullName evidence="1">Uncharacterized protein</fullName>
    </submittedName>
</protein>
<name>A0ABQ8JWT5_DERPT</name>